<feature type="domain" description="HTH araC/xylS-type" evidence="4">
    <location>
        <begin position="158"/>
        <end position="256"/>
    </location>
</feature>
<dbReference type="Proteomes" id="UP001589943">
    <property type="component" value="Unassembled WGS sequence"/>
</dbReference>
<organism evidence="5 6">
    <name type="scientific">Novosphingobium aquiterrae</name>
    <dbReference type="NCBI Taxonomy" id="624388"/>
    <lineage>
        <taxon>Bacteria</taxon>
        <taxon>Pseudomonadati</taxon>
        <taxon>Pseudomonadota</taxon>
        <taxon>Alphaproteobacteria</taxon>
        <taxon>Sphingomonadales</taxon>
        <taxon>Sphingomonadaceae</taxon>
        <taxon>Novosphingobium</taxon>
    </lineage>
</organism>
<dbReference type="Pfam" id="PF12833">
    <property type="entry name" value="HTH_18"/>
    <property type="match status" value="1"/>
</dbReference>
<dbReference type="EMBL" id="JBHLTL010000006">
    <property type="protein sequence ID" value="MFC0589868.1"/>
    <property type="molecule type" value="Genomic_DNA"/>
</dbReference>
<dbReference type="Gene3D" id="1.10.10.60">
    <property type="entry name" value="Homeodomain-like"/>
    <property type="match status" value="2"/>
</dbReference>
<comment type="caution">
    <text evidence="5">The sequence shown here is derived from an EMBL/GenBank/DDBJ whole genome shotgun (WGS) entry which is preliminary data.</text>
</comment>
<name>A0ABV6PLC6_9SPHN</name>
<evidence type="ECO:0000256" key="1">
    <source>
        <dbReference type="ARBA" id="ARBA00023015"/>
    </source>
</evidence>
<dbReference type="PANTHER" id="PTHR46796">
    <property type="entry name" value="HTH-TYPE TRANSCRIPTIONAL ACTIVATOR RHAS-RELATED"/>
    <property type="match status" value="1"/>
</dbReference>
<protein>
    <submittedName>
        <fullName evidence="5">Helix-turn-helix domain-containing protein</fullName>
    </submittedName>
</protein>
<evidence type="ECO:0000313" key="6">
    <source>
        <dbReference type="Proteomes" id="UP001589943"/>
    </source>
</evidence>
<evidence type="ECO:0000259" key="4">
    <source>
        <dbReference type="PROSITE" id="PS01124"/>
    </source>
</evidence>
<sequence>MKIILVDSQNAALAPWLMGYLGAELNAGDRPVRRVIPVRPNCFVQIILGGDHLMIDVESGERVPAPRVGLFGPLSHYRYDMEISGPFRTFSARFQPAAAGQLFGVDPVAMVNRVMAIGLPSGLYDALDTAPDWGAMAELADRWIAMLCEGRFGEDPVARAARMLREAQGQLGIKELCEESGLSMRHFQRRFRQLTGQNPKHYARVCRVSHAVHMKELQPDLSWTAAAFEAGYSDQSHFIRDFKGLTGILPRDFLRFQTPIERYPRWRG</sequence>
<gene>
    <name evidence="5" type="ORF">ACFFF7_10620</name>
</gene>
<keyword evidence="6" id="KW-1185">Reference proteome</keyword>
<evidence type="ECO:0000256" key="3">
    <source>
        <dbReference type="ARBA" id="ARBA00023163"/>
    </source>
</evidence>
<evidence type="ECO:0000256" key="2">
    <source>
        <dbReference type="ARBA" id="ARBA00023125"/>
    </source>
</evidence>
<dbReference type="InterPro" id="IPR050204">
    <property type="entry name" value="AraC_XylS_family_regulators"/>
</dbReference>
<keyword evidence="2" id="KW-0238">DNA-binding</keyword>
<reference evidence="5 6" key="1">
    <citation type="submission" date="2024-09" db="EMBL/GenBank/DDBJ databases">
        <authorList>
            <person name="Sun Q."/>
            <person name="Mori K."/>
        </authorList>
    </citation>
    <scope>NUCLEOTIDE SEQUENCE [LARGE SCALE GENOMIC DNA]</scope>
    <source>
        <strain evidence="5 6">NCAIM B.02537</strain>
    </source>
</reference>
<dbReference type="PROSITE" id="PS01124">
    <property type="entry name" value="HTH_ARAC_FAMILY_2"/>
    <property type="match status" value="1"/>
</dbReference>
<dbReference type="InterPro" id="IPR009057">
    <property type="entry name" value="Homeodomain-like_sf"/>
</dbReference>
<dbReference type="PANTHER" id="PTHR46796:SF13">
    <property type="entry name" value="HTH-TYPE TRANSCRIPTIONAL ACTIVATOR RHAS"/>
    <property type="match status" value="1"/>
</dbReference>
<keyword evidence="3" id="KW-0804">Transcription</keyword>
<proteinExistence type="predicted"/>
<keyword evidence="1" id="KW-0805">Transcription regulation</keyword>
<dbReference type="InterPro" id="IPR018060">
    <property type="entry name" value="HTH_AraC"/>
</dbReference>
<accession>A0ABV6PLC6</accession>
<dbReference type="RefSeq" id="WP_379481327.1">
    <property type="nucleotide sequence ID" value="NZ_JBHLTL010000006.1"/>
</dbReference>
<dbReference type="SMART" id="SM00342">
    <property type="entry name" value="HTH_ARAC"/>
    <property type="match status" value="1"/>
</dbReference>
<evidence type="ECO:0000313" key="5">
    <source>
        <dbReference type="EMBL" id="MFC0589868.1"/>
    </source>
</evidence>
<dbReference type="SUPFAM" id="SSF46689">
    <property type="entry name" value="Homeodomain-like"/>
    <property type="match status" value="2"/>
</dbReference>